<dbReference type="SUPFAM" id="SSF56112">
    <property type="entry name" value="Protein kinase-like (PK-like)"/>
    <property type="match status" value="1"/>
</dbReference>
<evidence type="ECO:0000313" key="3">
    <source>
        <dbReference type="Proteomes" id="UP000703269"/>
    </source>
</evidence>
<evidence type="ECO:0000259" key="1">
    <source>
        <dbReference type="PROSITE" id="PS50011"/>
    </source>
</evidence>
<reference evidence="2 3" key="1">
    <citation type="submission" date="2021-08" db="EMBL/GenBank/DDBJ databases">
        <title>Draft Genome Sequence of Phanerochaete sordida strain YK-624.</title>
        <authorList>
            <person name="Mori T."/>
            <person name="Dohra H."/>
            <person name="Suzuki T."/>
            <person name="Kawagishi H."/>
            <person name="Hirai H."/>
        </authorList>
    </citation>
    <scope>NUCLEOTIDE SEQUENCE [LARGE SCALE GENOMIC DNA]</scope>
    <source>
        <strain evidence="2 3">YK-624</strain>
    </source>
</reference>
<dbReference type="EMBL" id="BPQB01000005">
    <property type="protein sequence ID" value="GJE86788.1"/>
    <property type="molecule type" value="Genomic_DNA"/>
</dbReference>
<dbReference type="SMART" id="SM00220">
    <property type="entry name" value="S_TKc"/>
    <property type="match status" value="1"/>
</dbReference>
<dbReference type="OrthoDB" id="2985259at2759"/>
<dbReference type="InterPro" id="IPR011009">
    <property type="entry name" value="Kinase-like_dom_sf"/>
</dbReference>
<gene>
    <name evidence="2" type="ORF">PsYK624_028710</name>
</gene>
<keyword evidence="2" id="KW-0808">Transferase</keyword>
<feature type="domain" description="Protein kinase" evidence="1">
    <location>
        <begin position="1"/>
        <end position="300"/>
    </location>
</feature>
<evidence type="ECO:0000313" key="2">
    <source>
        <dbReference type="EMBL" id="GJE86788.1"/>
    </source>
</evidence>
<comment type="caution">
    <text evidence="2">The sequence shown here is derived from an EMBL/GenBank/DDBJ whole genome shotgun (WGS) entry which is preliminary data.</text>
</comment>
<dbReference type="GO" id="GO:0005524">
    <property type="term" value="F:ATP binding"/>
    <property type="evidence" value="ECO:0007669"/>
    <property type="project" value="InterPro"/>
</dbReference>
<dbReference type="Gene3D" id="1.10.510.10">
    <property type="entry name" value="Transferase(Phosphotransferase) domain 1"/>
    <property type="match status" value="1"/>
</dbReference>
<dbReference type="GO" id="GO:0004672">
    <property type="term" value="F:protein kinase activity"/>
    <property type="evidence" value="ECO:0007669"/>
    <property type="project" value="InterPro"/>
</dbReference>
<dbReference type="PROSITE" id="PS50011">
    <property type="entry name" value="PROTEIN_KINASE_DOM"/>
    <property type="match status" value="1"/>
</dbReference>
<protein>
    <submittedName>
        <fullName evidence="2">Kinase-like domain-containing protein</fullName>
    </submittedName>
</protein>
<proteinExistence type="predicted"/>
<dbReference type="Proteomes" id="UP000703269">
    <property type="component" value="Unassembled WGS sequence"/>
</dbReference>
<organism evidence="2 3">
    <name type="scientific">Phanerochaete sordida</name>
    <dbReference type="NCBI Taxonomy" id="48140"/>
    <lineage>
        <taxon>Eukaryota</taxon>
        <taxon>Fungi</taxon>
        <taxon>Dikarya</taxon>
        <taxon>Basidiomycota</taxon>
        <taxon>Agaricomycotina</taxon>
        <taxon>Agaricomycetes</taxon>
        <taxon>Polyporales</taxon>
        <taxon>Phanerochaetaceae</taxon>
        <taxon>Phanerochaete</taxon>
    </lineage>
</organism>
<name>A0A9P3LAA2_9APHY</name>
<sequence length="300" mass="33617">MRPPIGSETMANGFAYATSQRGLGEYYNYERWEYTNPLCRAARTDRGQDVIIRVTVVGQEGQDHLSILRKVARGQLSLFSDNHVLPLLDEIMLGDITFCVFPRAGLTLHEAYGGWARNSAGDVVDMILQALEGLAFLHNQRIAHQDAFKSNFMVEWMPESLRSTDLQVSRPRVYIIDLETAVEFPEACPLHERRCARLKLPLGVPPEEYARPVPPEILDGQPFDPFKVDVWQFGTGFSSFKSTIAPIDQVLVSLTDPDASSRPSASEALSRLAECVNAMPPKDLRIKPDFPPLPFEIDDT</sequence>
<accession>A0A9P3LAA2</accession>
<keyword evidence="3" id="KW-1185">Reference proteome</keyword>
<keyword evidence="2" id="KW-0418">Kinase</keyword>
<dbReference type="InterPro" id="IPR000719">
    <property type="entry name" value="Prot_kinase_dom"/>
</dbReference>
<dbReference type="AlphaFoldDB" id="A0A9P3LAA2"/>